<evidence type="ECO:0000313" key="2">
    <source>
        <dbReference type="Proteomes" id="UP000001056"/>
    </source>
</evidence>
<organism evidence="1 2">
    <name type="scientific">Chaetomium globosum (strain ATCC 6205 / CBS 148.51 / DSM 1962 / NBRC 6347 / NRRL 1970)</name>
    <name type="common">Soil fungus</name>
    <dbReference type="NCBI Taxonomy" id="306901"/>
    <lineage>
        <taxon>Eukaryota</taxon>
        <taxon>Fungi</taxon>
        <taxon>Dikarya</taxon>
        <taxon>Ascomycota</taxon>
        <taxon>Pezizomycotina</taxon>
        <taxon>Sordariomycetes</taxon>
        <taxon>Sordariomycetidae</taxon>
        <taxon>Sordariales</taxon>
        <taxon>Chaetomiaceae</taxon>
        <taxon>Chaetomium</taxon>
    </lineage>
</organism>
<dbReference type="InParanoid" id="Q2HD35"/>
<accession>Q2HD35</accession>
<gene>
    <name evidence="1" type="ORF">CHGG_01869</name>
</gene>
<dbReference type="GeneID" id="4386417"/>
<sequence>MLTVGTSGLSQTNESSLMVQLTLAKVSTLAEVEYPLVVSSAEVDALQDVPRPGRWAGLPFWLE</sequence>
<evidence type="ECO:0000313" key="1">
    <source>
        <dbReference type="EMBL" id="EAQ93634.1"/>
    </source>
</evidence>
<name>Q2HD35_CHAGB</name>
<dbReference type="AlphaFoldDB" id="Q2HD35"/>
<proteinExistence type="predicted"/>
<dbReference type="Proteomes" id="UP000001056">
    <property type="component" value="Unassembled WGS sequence"/>
</dbReference>
<reference evidence="2" key="1">
    <citation type="journal article" date="2015" name="Genome Announc.">
        <title>Draft genome sequence of the cellulolytic fungus Chaetomium globosum.</title>
        <authorList>
            <person name="Cuomo C.A."/>
            <person name="Untereiner W.A."/>
            <person name="Ma L.-J."/>
            <person name="Grabherr M."/>
            <person name="Birren B.W."/>
        </authorList>
    </citation>
    <scope>NUCLEOTIDE SEQUENCE [LARGE SCALE GENOMIC DNA]</scope>
    <source>
        <strain evidence="2">ATCC 6205 / CBS 148.51 / DSM 1962 / NBRC 6347 / NRRL 1970</strain>
    </source>
</reference>
<dbReference type="VEuPathDB" id="FungiDB:CHGG_01869"/>
<protein>
    <submittedName>
        <fullName evidence="1">Uncharacterized protein</fullName>
    </submittedName>
</protein>
<dbReference type="RefSeq" id="XP_001221090.1">
    <property type="nucleotide sequence ID" value="XM_001221089.1"/>
</dbReference>
<dbReference type="EMBL" id="CH408029">
    <property type="protein sequence ID" value="EAQ93634.1"/>
    <property type="molecule type" value="Genomic_DNA"/>
</dbReference>
<keyword evidence="2" id="KW-1185">Reference proteome</keyword>
<dbReference type="HOGENOM" id="CLU_2885578_0_0_1"/>